<dbReference type="GO" id="GO:0006749">
    <property type="term" value="P:glutathione metabolic process"/>
    <property type="evidence" value="ECO:0007669"/>
    <property type="project" value="TreeGrafter"/>
</dbReference>
<dbReference type="EMBL" id="JARKIK010000053">
    <property type="protein sequence ID" value="KAK8733780.1"/>
    <property type="molecule type" value="Genomic_DNA"/>
</dbReference>
<dbReference type="InterPro" id="IPR036282">
    <property type="entry name" value="Glutathione-S-Trfase_C_sf"/>
</dbReference>
<name>A0AAW0X279_CHEQU</name>
<evidence type="ECO:0000259" key="3">
    <source>
        <dbReference type="PROSITE" id="PS50405"/>
    </source>
</evidence>
<reference evidence="4 5" key="1">
    <citation type="journal article" date="2024" name="BMC Genomics">
        <title>Genome assembly of redclaw crayfish (Cherax quadricarinatus) provides insights into its immune adaptation and hypoxia tolerance.</title>
        <authorList>
            <person name="Liu Z."/>
            <person name="Zheng J."/>
            <person name="Li H."/>
            <person name="Fang K."/>
            <person name="Wang S."/>
            <person name="He J."/>
            <person name="Zhou D."/>
            <person name="Weng S."/>
            <person name="Chi M."/>
            <person name="Gu Z."/>
            <person name="He J."/>
            <person name="Li F."/>
            <person name="Wang M."/>
        </authorList>
    </citation>
    <scope>NUCLEOTIDE SEQUENCE [LARGE SCALE GENOMIC DNA]</scope>
    <source>
        <strain evidence="4">ZL_2023a</strain>
    </source>
</reference>
<dbReference type="PANTHER" id="PTHR43968">
    <property type="match status" value="1"/>
</dbReference>
<proteinExistence type="inferred from homology"/>
<keyword evidence="5" id="KW-1185">Reference proteome</keyword>
<dbReference type="Pfam" id="PF13410">
    <property type="entry name" value="GST_C_2"/>
    <property type="match status" value="1"/>
</dbReference>
<sequence length="126" mass="14640">QISTALLKLYFTKNDEKILKKSCDDIKSGLDVFETELIKRGTKFFGGDTPGMLDYMIWPWAERLPMVEMIARNNALLNQDRFPKMLPWMVDMMEDNAVKTVYLPPEAHLKFLTTLNPDNSRLRSLL</sequence>
<evidence type="ECO:0000313" key="4">
    <source>
        <dbReference type="EMBL" id="KAK8733780.1"/>
    </source>
</evidence>
<dbReference type="Proteomes" id="UP001445076">
    <property type="component" value="Unassembled WGS sequence"/>
</dbReference>
<dbReference type="InterPro" id="IPR010987">
    <property type="entry name" value="Glutathione-S-Trfase_C-like"/>
</dbReference>
<dbReference type="AlphaFoldDB" id="A0AAW0X279"/>
<organism evidence="4 5">
    <name type="scientific">Cherax quadricarinatus</name>
    <name type="common">Australian red claw crayfish</name>
    <dbReference type="NCBI Taxonomy" id="27406"/>
    <lineage>
        <taxon>Eukaryota</taxon>
        <taxon>Metazoa</taxon>
        <taxon>Ecdysozoa</taxon>
        <taxon>Arthropoda</taxon>
        <taxon>Crustacea</taxon>
        <taxon>Multicrustacea</taxon>
        <taxon>Malacostraca</taxon>
        <taxon>Eumalacostraca</taxon>
        <taxon>Eucarida</taxon>
        <taxon>Decapoda</taxon>
        <taxon>Pleocyemata</taxon>
        <taxon>Astacidea</taxon>
        <taxon>Parastacoidea</taxon>
        <taxon>Parastacidae</taxon>
        <taxon>Cherax</taxon>
    </lineage>
</organism>
<comment type="caution">
    <text evidence="4">The sequence shown here is derived from an EMBL/GenBank/DDBJ whole genome shotgun (WGS) entry which is preliminary data.</text>
</comment>
<dbReference type="GO" id="GO:0005737">
    <property type="term" value="C:cytoplasm"/>
    <property type="evidence" value="ECO:0007669"/>
    <property type="project" value="TreeGrafter"/>
</dbReference>
<evidence type="ECO:0000256" key="1">
    <source>
        <dbReference type="ARBA" id="ARBA00011067"/>
    </source>
</evidence>
<keyword evidence="2" id="KW-0560">Oxidoreductase</keyword>
<feature type="domain" description="GST C-terminal" evidence="3">
    <location>
        <begin position="1"/>
        <end position="111"/>
    </location>
</feature>
<protein>
    <recommendedName>
        <fullName evidence="3">GST C-terminal domain-containing protein</fullName>
    </recommendedName>
</protein>
<feature type="non-terminal residue" evidence="4">
    <location>
        <position position="1"/>
    </location>
</feature>
<dbReference type="PANTHER" id="PTHR43968:SF6">
    <property type="entry name" value="GLUTATHIONE S-TRANSFERASE OMEGA"/>
    <property type="match status" value="1"/>
</dbReference>
<accession>A0AAW0X279</accession>
<dbReference type="Gene3D" id="1.20.1050.10">
    <property type="match status" value="1"/>
</dbReference>
<dbReference type="SUPFAM" id="SSF47616">
    <property type="entry name" value="GST C-terminal domain-like"/>
    <property type="match status" value="1"/>
</dbReference>
<dbReference type="FunFam" id="1.20.1050.10:FF:000009">
    <property type="entry name" value="Glutathione S-transferase omega-1"/>
    <property type="match status" value="1"/>
</dbReference>
<gene>
    <name evidence="4" type="ORF">OTU49_006475</name>
</gene>
<dbReference type="GO" id="GO:0045174">
    <property type="term" value="F:glutathione dehydrogenase (ascorbate) activity"/>
    <property type="evidence" value="ECO:0007669"/>
    <property type="project" value="TreeGrafter"/>
</dbReference>
<dbReference type="PROSITE" id="PS50405">
    <property type="entry name" value="GST_CTER"/>
    <property type="match status" value="1"/>
</dbReference>
<dbReference type="GO" id="GO:0004364">
    <property type="term" value="F:glutathione transferase activity"/>
    <property type="evidence" value="ECO:0007669"/>
    <property type="project" value="TreeGrafter"/>
</dbReference>
<evidence type="ECO:0000256" key="2">
    <source>
        <dbReference type="ARBA" id="ARBA00023002"/>
    </source>
</evidence>
<comment type="similarity">
    <text evidence="1">Belongs to the GST superfamily. Omega family.</text>
</comment>
<dbReference type="InterPro" id="IPR050983">
    <property type="entry name" value="GST_Omega/HSP26"/>
</dbReference>
<evidence type="ECO:0000313" key="5">
    <source>
        <dbReference type="Proteomes" id="UP001445076"/>
    </source>
</evidence>